<dbReference type="AlphaFoldDB" id="A0AAI8YGF0"/>
<name>A0AAI8YGF0_9PEZI</name>
<evidence type="ECO:0000313" key="2">
    <source>
        <dbReference type="Proteomes" id="UP001295740"/>
    </source>
</evidence>
<evidence type="ECO:0000313" key="1">
    <source>
        <dbReference type="EMBL" id="CAJ2503795.1"/>
    </source>
</evidence>
<proteinExistence type="predicted"/>
<organism evidence="1 2">
    <name type="scientific">Anthostomella pinea</name>
    <dbReference type="NCBI Taxonomy" id="933095"/>
    <lineage>
        <taxon>Eukaryota</taxon>
        <taxon>Fungi</taxon>
        <taxon>Dikarya</taxon>
        <taxon>Ascomycota</taxon>
        <taxon>Pezizomycotina</taxon>
        <taxon>Sordariomycetes</taxon>
        <taxon>Xylariomycetidae</taxon>
        <taxon>Xylariales</taxon>
        <taxon>Xylariaceae</taxon>
        <taxon>Anthostomella</taxon>
    </lineage>
</organism>
<comment type="caution">
    <text evidence="1">The sequence shown here is derived from an EMBL/GenBank/DDBJ whole genome shotgun (WGS) entry which is preliminary data.</text>
</comment>
<gene>
    <name evidence="1" type="ORF">KHLLAP_LOCUS4263</name>
</gene>
<protein>
    <submittedName>
        <fullName evidence="1">Uu.00g111890.m01.CDS01</fullName>
    </submittedName>
</protein>
<dbReference type="EMBL" id="CAUWAG010000006">
    <property type="protein sequence ID" value="CAJ2503795.1"/>
    <property type="molecule type" value="Genomic_DNA"/>
</dbReference>
<sequence>MADETELVPRRVDQGIGEQGMLNENEMEWELYCHLILLIAASKGNDQTYYQSGIVRPPVQLGVEYRAFRPSLVDDLSNVDLRTAPSKWWHLATPTQLRRLCSSAELLFPTPIASSDWTGPPGHVLDAFRADGRQLVTTQGPRLADDGTYEKFGTVHASTDTLEWGGLKIFRRTIYHKMAVLDVSQNVDRSKNSLGILPCITPEGATSRPIVKKDPDTVGGIPKDGVLGTLTVGADDHVSMDGEVVARLADIDIPELHPRMWKDEKLAIRQHVSDIYNPGNPLWAYEELHDVEKQVTDDVATFKLPAIDGSIVELPNTFHGDKNVGRTFWLRRSYYAVTEWAKYGVADEAIREIGRELG</sequence>
<reference evidence="1" key="1">
    <citation type="submission" date="2023-10" db="EMBL/GenBank/DDBJ databases">
        <authorList>
            <person name="Hackl T."/>
        </authorList>
    </citation>
    <scope>NUCLEOTIDE SEQUENCE</scope>
</reference>
<dbReference type="Proteomes" id="UP001295740">
    <property type="component" value="Unassembled WGS sequence"/>
</dbReference>
<accession>A0AAI8YGF0</accession>
<keyword evidence="2" id="KW-1185">Reference proteome</keyword>